<evidence type="ECO:0000313" key="1">
    <source>
        <dbReference type="EMBL" id="GII59321.1"/>
    </source>
</evidence>
<dbReference type="RefSeq" id="WP_203949382.1">
    <property type="nucleotide sequence ID" value="NZ_BOOR01000083.1"/>
</dbReference>
<dbReference type="EMBL" id="BOOR01000083">
    <property type="protein sequence ID" value="GII59321.1"/>
    <property type="molecule type" value="Genomic_DNA"/>
</dbReference>
<keyword evidence="2" id="KW-1185">Reference proteome</keyword>
<name>A0A8J3Y221_9ACTN</name>
<comment type="caution">
    <text evidence="1">The sequence shown here is derived from an EMBL/GenBank/DDBJ whole genome shotgun (WGS) entry which is preliminary data.</text>
</comment>
<proteinExistence type="predicted"/>
<gene>
    <name evidence="1" type="ORF">Pth03_77100</name>
</gene>
<dbReference type="AlphaFoldDB" id="A0A8J3Y221"/>
<dbReference type="Proteomes" id="UP000605992">
    <property type="component" value="Unassembled WGS sequence"/>
</dbReference>
<protein>
    <submittedName>
        <fullName evidence="1">Uncharacterized protein</fullName>
    </submittedName>
</protein>
<organism evidence="1 2">
    <name type="scientific">Planotetraspora thailandica</name>
    <dbReference type="NCBI Taxonomy" id="487172"/>
    <lineage>
        <taxon>Bacteria</taxon>
        <taxon>Bacillati</taxon>
        <taxon>Actinomycetota</taxon>
        <taxon>Actinomycetes</taxon>
        <taxon>Streptosporangiales</taxon>
        <taxon>Streptosporangiaceae</taxon>
        <taxon>Planotetraspora</taxon>
    </lineage>
</organism>
<evidence type="ECO:0000313" key="2">
    <source>
        <dbReference type="Proteomes" id="UP000605992"/>
    </source>
</evidence>
<accession>A0A8J3Y221</accession>
<reference evidence="1" key="1">
    <citation type="submission" date="2021-01" db="EMBL/GenBank/DDBJ databases">
        <title>Whole genome shotgun sequence of Planotetraspora thailandica NBRC 104271.</title>
        <authorList>
            <person name="Komaki H."/>
            <person name="Tamura T."/>
        </authorList>
    </citation>
    <scope>NUCLEOTIDE SEQUENCE</scope>
    <source>
        <strain evidence="1">NBRC 104271</strain>
    </source>
</reference>
<sequence length="52" mass="5802">MVVLGGRYGAVVNELNDRRYARAILGRGRRAGRYGWSRPQTAACREEGRHAA</sequence>